<dbReference type="HOGENOM" id="CLU_007948_0_1_2"/>
<evidence type="ECO:0000313" key="7">
    <source>
        <dbReference type="EMBL" id="ADG12686.1"/>
    </source>
</evidence>
<dbReference type="eggNOG" id="arCOG02881">
    <property type="taxonomic scope" value="Archaea"/>
</dbReference>
<dbReference type="GO" id="GO:0005886">
    <property type="term" value="C:plasma membrane"/>
    <property type="evidence" value="ECO:0007669"/>
    <property type="project" value="TreeGrafter"/>
</dbReference>
<proteinExistence type="predicted"/>
<comment type="subcellular location">
    <subcellularLocation>
        <location evidence="1">Membrane</location>
        <topology evidence="1">Multi-pass membrane protein</topology>
    </subcellularLocation>
</comment>
<dbReference type="GO" id="GO:0008273">
    <property type="term" value="F:calcium, potassium:sodium antiporter activity"/>
    <property type="evidence" value="ECO:0007669"/>
    <property type="project" value="TreeGrafter"/>
</dbReference>
<dbReference type="InterPro" id="IPR004837">
    <property type="entry name" value="NaCa_Exmemb"/>
</dbReference>
<dbReference type="Proteomes" id="UP000002061">
    <property type="component" value="Chromosome"/>
</dbReference>
<dbReference type="RefSeq" id="WP_013099433.1">
    <property type="nucleotide sequence ID" value="NC_014122.1"/>
</dbReference>
<evidence type="ECO:0000313" key="8">
    <source>
        <dbReference type="Proteomes" id="UP000002061"/>
    </source>
</evidence>
<keyword evidence="2 5" id="KW-0812">Transmembrane</keyword>
<feature type="domain" description="Sodium/calcium exchanger membrane region" evidence="6">
    <location>
        <begin position="163"/>
        <end position="298"/>
    </location>
</feature>
<organism evidence="7 8">
    <name type="scientific">Methanocaldococcus infernus (strain DSM 11812 / JCM 15783 / ME)</name>
    <dbReference type="NCBI Taxonomy" id="573063"/>
    <lineage>
        <taxon>Archaea</taxon>
        <taxon>Methanobacteriati</taxon>
        <taxon>Methanobacteriota</taxon>
        <taxon>Methanomada group</taxon>
        <taxon>Methanococci</taxon>
        <taxon>Methanococcales</taxon>
        <taxon>Methanocaldococcaceae</taxon>
        <taxon>Methanocaldococcus</taxon>
    </lineage>
</organism>
<dbReference type="EMBL" id="CP002009">
    <property type="protein sequence ID" value="ADG12686.1"/>
    <property type="molecule type" value="Genomic_DNA"/>
</dbReference>
<reference evidence="7" key="1">
    <citation type="submission" date="2010-04" db="EMBL/GenBank/DDBJ databases">
        <title>Complete sequence of Methanocaldococcus infernus ME.</title>
        <authorList>
            <consortium name="US DOE Joint Genome Institute"/>
            <person name="Lucas S."/>
            <person name="Copeland A."/>
            <person name="Lapidus A."/>
            <person name="Cheng J.-F."/>
            <person name="Bruce D."/>
            <person name="Goodwin L."/>
            <person name="Pitluck S."/>
            <person name="Munk A.C."/>
            <person name="Detter J.C."/>
            <person name="Han C."/>
            <person name="Tapia R."/>
            <person name="Land M."/>
            <person name="Hauser L."/>
            <person name="Kyrpides N."/>
            <person name="Mikhailova N."/>
            <person name="Sieprawska-Lupa M."/>
            <person name="Whitman W.B."/>
            <person name="Woyke T."/>
        </authorList>
    </citation>
    <scope>NUCLEOTIDE SEQUENCE [LARGE SCALE GENOMIC DNA]</scope>
    <source>
        <strain evidence="7">ME</strain>
    </source>
</reference>
<feature type="transmembrane region" description="Helical" evidence="5">
    <location>
        <begin position="197"/>
        <end position="219"/>
    </location>
</feature>
<dbReference type="GO" id="GO:0006874">
    <property type="term" value="P:intracellular calcium ion homeostasis"/>
    <property type="evidence" value="ECO:0007669"/>
    <property type="project" value="TreeGrafter"/>
</dbReference>
<dbReference type="OrthoDB" id="142185at2157"/>
<keyword evidence="8" id="KW-1185">Reference proteome</keyword>
<dbReference type="NCBIfam" id="TIGR00367">
    <property type="entry name" value="calcium/sodium antiporter"/>
    <property type="match status" value="1"/>
</dbReference>
<name>D5VU74_METIM</name>
<feature type="transmembrane region" description="Helical" evidence="5">
    <location>
        <begin position="35"/>
        <end position="55"/>
    </location>
</feature>
<sequence length="299" mass="32411">MIIGILSFLTGLILLYYCSDWVVLGAEKIARFFNISNFVIGATIIAFGTSFPEIVTSVIASYQHLPGLAVGNILGSCICNIGLILGLSLIFDSVKIDKFLKRNLIFYILFVLLTLILSFGGFSLLDGLILLILFLFYIRWSIKNDNTNEKEEKEDNINLPINLVLLIIGLIGVLVGADLFVNGAKELADYLNIPDTIIGLTLVALGTSLPELAVSISAAKRRLGGMVLGNVLGSNIADIGAGIGLSALFSTLPGLEREALFLFIISFILLIGYIKGKLGRKEGVILILLYVLFLYLTFG</sequence>
<feature type="transmembrane region" description="Helical" evidence="5">
    <location>
        <begin position="159"/>
        <end position="177"/>
    </location>
</feature>
<feature type="domain" description="Sodium/calcium exchanger membrane region" evidence="6">
    <location>
        <begin position="4"/>
        <end position="142"/>
    </location>
</feature>
<evidence type="ECO:0000256" key="1">
    <source>
        <dbReference type="ARBA" id="ARBA00004141"/>
    </source>
</evidence>
<keyword evidence="4 5" id="KW-0472">Membrane</keyword>
<evidence type="ECO:0000256" key="4">
    <source>
        <dbReference type="ARBA" id="ARBA00023136"/>
    </source>
</evidence>
<keyword evidence="3 5" id="KW-1133">Transmembrane helix</keyword>
<dbReference type="InterPro" id="IPR004481">
    <property type="entry name" value="K/Na/Ca-exchanger"/>
</dbReference>
<dbReference type="PANTHER" id="PTHR10846:SF8">
    <property type="entry name" value="INNER MEMBRANE PROTEIN YRBG"/>
    <property type="match status" value="1"/>
</dbReference>
<accession>D5VU74</accession>
<dbReference type="KEGG" id="mif:Metin_0013"/>
<dbReference type="AlphaFoldDB" id="D5VU74"/>
<dbReference type="InterPro" id="IPR044880">
    <property type="entry name" value="NCX_ion-bd_dom_sf"/>
</dbReference>
<dbReference type="GeneID" id="9131011"/>
<gene>
    <name evidence="7" type="ordered locus">Metin_0013</name>
</gene>
<evidence type="ECO:0000256" key="5">
    <source>
        <dbReference type="SAM" id="Phobius"/>
    </source>
</evidence>
<dbReference type="Pfam" id="PF01699">
    <property type="entry name" value="Na_Ca_ex"/>
    <property type="match status" value="2"/>
</dbReference>
<dbReference type="PANTHER" id="PTHR10846">
    <property type="entry name" value="SODIUM/POTASSIUM/CALCIUM EXCHANGER"/>
    <property type="match status" value="1"/>
</dbReference>
<evidence type="ECO:0000256" key="3">
    <source>
        <dbReference type="ARBA" id="ARBA00022989"/>
    </source>
</evidence>
<feature type="transmembrane region" description="Helical" evidence="5">
    <location>
        <begin position="259"/>
        <end position="276"/>
    </location>
</feature>
<protein>
    <submittedName>
        <fullName evidence="7">Na+/Ca+ antiporter, CaCA family</fullName>
    </submittedName>
</protein>
<evidence type="ECO:0000259" key="6">
    <source>
        <dbReference type="Pfam" id="PF01699"/>
    </source>
</evidence>
<dbReference type="GO" id="GO:0005262">
    <property type="term" value="F:calcium channel activity"/>
    <property type="evidence" value="ECO:0007669"/>
    <property type="project" value="TreeGrafter"/>
</dbReference>
<evidence type="ECO:0000256" key="2">
    <source>
        <dbReference type="ARBA" id="ARBA00022692"/>
    </source>
</evidence>
<dbReference type="Gene3D" id="1.20.1420.30">
    <property type="entry name" value="NCX, central ion-binding region"/>
    <property type="match status" value="1"/>
</dbReference>
<feature type="transmembrane region" description="Helical" evidence="5">
    <location>
        <begin position="105"/>
        <end position="138"/>
    </location>
</feature>
<feature type="transmembrane region" description="Helical" evidence="5">
    <location>
        <begin position="283"/>
        <end position="298"/>
    </location>
</feature>
<dbReference type="STRING" id="573063.Metin_0013"/>
<feature type="transmembrane region" description="Helical" evidence="5">
    <location>
        <begin position="67"/>
        <end position="90"/>
    </location>
</feature>
<feature type="transmembrane region" description="Helical" evidence="5">
    <location>
        <begin position="231"/>
        <end position="253"/>
    </location>
</feature>